<gene>
    <name evidence="1" type="ORF">J2S15_002367</name>
</gene>
<comment type="caution">
    <text evidence="1">The sequence shown here is derived from an EMBL/GenBank/DDBJ whole genome shotgun (WGS) entry which is preliminary data.</text>
</comment>
<dbReference type="EMBL" id="JAUSUR010000004">
    <property type="protein sequence ID" value="MDQ0361617.1"/>
    <property type="molecule type" value="Genomic_DNA"/>
</dbReference>
<organism evidence="1 2">
    <name type="scientific">Breznakia pachnodae</name>
    <dbReference type="NCBI Taxonomy" id="265178"/>
    <lineage>
        <taxon>Bacteria</taxon>
        <taxon>Bacillati</taxon>
        <taxon>Bacillota</taxon>
        <taxon>Erysipelotrichia</taxon>
        <taxon>Erysipelotrichales</taxon>
        <taxon>Erysipelotrichaceae</taxon>
        <taxon>Breznakia</taxon>
    </lineage>
</organism>
<dbReference type="RefSeq" id="WP_307408488.1">
    <property type="nucleotide sequence ID" value="NZ_JAUSUR010000004.1"/>
</dbReference>
<name>A0ABU0E3Z7_9FIRM</name>
<accession>A0ABU0E3Z7</accession>
<proteinExistence type="predicted"/>
<reference evidence="1 2" key="1">
    <citation type="submission" date="2023-07" db="EMBL/GenBank/DDBJ databases">
        <title>Genomic Encyclopedia of Type Strains, Phase IV (KMG-IV): sequencing the most valuable type-strain genomes for metagenomic binning, comparative biology and taxonomic classification.</title>
        <authorList>
            <person name="Goeker M."/>
        </authorList>
    </citation>
    <scope>NUCLEOTIDE SEQUENCE [LARGE SCALE GENOMIC DNA]</scope>
    <source>
        <strain evidence="1 2">DSM 16784</strain>
    </source>
</reference>
<keyword evidence="2" id="KW-1185">Reference proteome</keyword>
<evidence type="ECO:0000313" key="1">
    <source>
        <dbReference type="EMBL" id="MDQ0361617.1"/>
    </source>
</evidence>
<protein>
    <submittedName>
        <fullName evidence="1">Uncharacterized protein</fullName>
    </submittedName>
</protein>
<dbReference type="Proteomes" id="UP001230220">
    <property type="component" value="Unassembled WGS sequence"/>
</dbReference>
<sequence>MKTYTIKLTQTFVWEEEFEANTKEEAISIAAKHIDGFWGVADATTLDKERYEIVEVRDNERKIPKSIR</sequence>
<evidence type="ECO:0000313" key="2">
    <source>
        <dbReference type="Proteomes" id="UP001230220"/>
    </source>
</evidence>